<dbReference type="EMBL" id="CDMC01000007">
    <property type="protein sequence ID" value="CEN62748.1"/>
    <property type="molecule type" value="Genomic_DNA"/>
</dbReference>
<dbReference type="OrthoDB" id="5226580at2759"/>
<dbReference type="PANTHER" id="PTHR47657">
    <property type="entry name" value="STEROL REGULATORY ELEMENT-BINDING PROTEIN ECM22"/>
    <property type="match status" value="1"/>
</dbReference>
<dbReference type="STRING" id="454130.A0A0U5GWR4"/>
<dbReference type="AlphaFoldDB" id="A0A0U5GWR4"/>
<organism evidence="1 2">
    <name type="scientific">Aspergillus calidoustus</name>
    <dbReference type="NCBI Taxonomy" id="454130"/>
    <lineage>
        <taxon>Eukaryota</taxon>
        <taxon>Fungi</taxon>
        <taxon>Dikarya</taxon>
        <taxon>Ascomycota</taxon>
        <taxon>Pezizomycotina</taxon>
        <taxon>Eurotiomycetes</taxon>
        <taxon>Eurotiomycetidae</taxon>
        <taxon>Eurotiales</taxon>
        <taxon>Aspergillaceae</taxon>
        <taxon>Aspergillus</taxon>
        <taxon>Aspergillus subgen. Nidulantes</taxon>
    </lineage>
</organism>
<evidence type="ECO:0000313" key="1">
    <source>
        <dbReference type="EMBL" id="CEN62748.1"/>
    </source>
</evidence>
<dbReference type="PANTHER" id="PTHR47657:SF13">
    <property type="entry name" value="ZN(2)-C6 FUNGAL-TYPE DOMAIN-CONTAINING PROTEIN-RELATED"/>
    <property type="match status" value="1"/>
</dbReference>
<reference evidence="2" key="1">
    <citation type="journal article" date="2016" name="Genome Announc.">
        <title>Draft genome sequences of fungus Aspergillus calidoustus.</title>
        <authorList>
            <person name="Horn F."/>
            <person name="Linde J."/>
            <person name="Mattern D.J."/>
            <person name="Walther G."/>
            <person name="Guthke R."/>
            <person name="Scherlach K."/>
            <person name="Martin K."/>
            <person name="Brakhage A.A."/>
            <person name="Petzke L."/>
            <person name="Valiante V."/>
        </authorList>
    </citation>
    <scope>NUCLEOTIDE SEQUENCE [LARGE SCALE GENOMIC DNA]</scope>
    <source>
        <strain evidence="2">SF006504</strain>
    </source>
</reference>
<proteinExistence type="predicted"/>
<dbReference type="GO" id="GO:0000981">
    <property type="term" value="F:DNA-binding transcription factor activity, RNA polymerase II-specific"/>
    <property type="evidence" value="ECO:0007669"/>
    <property type="project" value="TreeGrafter"/>
</dbReference>
<dbReference type="OMA" id="FPRIDWE"/>
<evidence type="ECO:0000313" key="2">
    <source>
        <dbReference type="Proteomes" id="UP000054771"/>
    </source>
</evidence>
<name>A0A0U5GWR4_ASPCI</name>
<dbReference type="Proteomes" id="UP000054771">
    <property type="component" value="Unassembled WGS sequence"/>
</dbReference>
<protein>
    <submittedName>
        <fullName evidence="1">Uncharacterized protein</fullName>
    </submittedName>
</protein>
<keyword evidence="2" id="KW-1185">Reference proteome</keyword>
<accession>A0A0U5GWR4</accession>
<gene>
    <name evidence="1" type="ORF">ASPCAL09379</name>
</gene>
<sequence length="278" mass="30410">MHLILAIAAHHLAYLQVNKPSAKHYTLLALKHASKGLKGFTAATASPRDNNCGALYVSAILVCYCTFAGGPTGPGDLLICNIDGGDAGTPRLLIQGVGIIREMIDPTTLFSGHLEPLGLATTNVSKNQISEPTYKRDGFPRIDWEDPLQKLPEAITASGGSGMPAYLDGLEELAAIYHATYGDSHGVYTGADKNSHIFGWLYRLQAPFRDCLLRKEPVALLLLAYYAVLFKTTERCWYMDGWMEHLILTINTLIRGDLAFCMQWPIAQISPKDSTSRA</sequence>
<dbReference type="InterPro" id="IPR052400">
    <property type="entry name" value="Zn2-C6_fungal_TF"/>
</dbReference>